<comment type="caution">
    <text evidence="1">The sequence shown here is derived from an EMBL/GenBank/DDBJ whole genome shotgun (WGS) entry which is preliminary data.</text>
</comment>
<organism evidence="1 2">
    <name type="scientific">Georgfuchsia toluolica</name>
    <dbReference type="NCBI Taxonomy" id="424218"/>
    <lineage>
        <taxon>Bacteria</taxon>
        <taxon>Pseudomonadati</taxon>
        <taxon>Pseudomonadota</taxon>
        <taxon>Betaproteobacteria</taxon>
        <taxon>Nitrosomonadales</taxon>
        <taxon>Sterolibacteriaceae</taxon>
        <taxon>Georgfuchsia</taxon>
    </lineage>
</organism>
<dbReference type="Pfam" id="PF02597">
    <property type="entry name" value="ThiS"/>
    <property type="match status" value="1"/>
</dbReference>
<evidence type="ECO:0000313" key="1">
    <source>
        <dbReference type="EMBL" id="CAG4882762.1"/>
    </source>
</evidence>
<dbReference type="EMBL" id="CAJQUM010000001">
    <property type="protein sequence ID" value="CAG4882762.1"/>
    <property type="molecule type" value="Genomic_DNA"/>
</dbReference>
<accession>A0A916J254</accession>
<evidence type="ECO:0008006" key="3">
    <source>
        <dbReference type="Google" id="ProtNLM"/>
    </source>
</evidence>
<dbReference type="Proteomes" id="UP000742786">
    <property type="component" value="Unassembled WGS sequence"/>
</dbReference>
<reference evidence="1" key="1">
    <citation type="submission" date="2021-04" db="EMBL/GenBank/DDBJ databases">
        <authorList>
            <person name="Hornung B."/>
        </authorList>
    </citation>
    <scope>NUCLEOTIDE SEQUENCE</scope>
    <source>
        <strain evidence="1">G5G6</strain>
    </source>
</reference>
<dbReference type="InterPro" id="IPR012675">
    <property type="entry name" value="Beta-grasp_dom_sf"/>
</dbReference>
<sequence>MELHLGGYLGWYLPQKSGRLTIHLDKPIPLIELVTQLKLPSAEIAIAAVNGTLVSLHDAEVSDGDQVELHPPIGGG</sequence>
<dbReference type="RefSeq" id="WP_220634805.1">
    <property type="nucleotide sequence ID" value="NZ_CAJQUM010000001.1"/>
</dbReference>
<proteinExistence type="predicted"/>
<dbReference type="InterPro" id="IPR016155">
    <property type="entry name" value="Mopterin_synth/thiamin_S_b"/>
</dbReference>
<protein>
    <recommendedName>
        <fullName evidence="3">MoaD/ThiS family protein</fullName>
    </recommendedName>
</protein>
<dbReference type="AlphaFoldDB" id="A0A916J254"/>
<gene>
    <name evidence="1" type="ORF">GTOL_10644</name>
</gene>
<evidence type="ECO:0000313" key="2">
    <source>
        <dbReference type="Proteomes" id="UP000742786"/>
    </source>
</evidence>
<keyword evidence="2" id="KW-1185">Reference proteome</keyword>
<dbReference type="InterPro" id="IPR003749">
    <property type="entry name" value="ThiS/MoaD-like"/>
</dbReference>
<dbReference type="Gene3D" id="3.10.20.30">
    <property type="match status" value="1"/>
</dbReference>
<name>A0A916J254_9PROT</name>
<dbReference type="SUPFAM" id="SSF54285">
    <property type="entry name" value="MoaD/ThiS"/>
    <property type="match status" value="1"/>
</dbReference>